<dbReference type="InterPro" id="IPR004095">
    <property type="entry name" value="TGS"/>
</dbReference>
<evidence type="ECO:0000256" key="6">
    <source>
        <dbReference type="RuleBase" id="RU003847"/>
    </source>
</evidence>
<dbReference type="NCBIfam" id="TIGR00691">
    <property type="entry name" value="spoT_relA"/>
    <property type="match status" value="1"/>
</dbReference>
<dbReference type="Gene3D" id="1.10.3210.10">
    <property type="entry name" value="Hypothetical protein af1432"/>
    <property type="match status" value="1"/>
</dbReference>
<comment type="pathway">
    <text evidence="2">Purine metabolism.</text>
</comment>
<dbReference type="GO" id="GO:0008728">
    <property type="term" value="F:GTP diphosphokinase activity"/>
    <property type="evidence" value="ECO:0007669"/>
    <property type="project" value="UniProtKB-EC"/>
</dbReference>
<dbReference type="PANTHER" id="PTHR21262">
    <property type="entry name" value="GUANOSINE-3',5'-BIS DIPHOSPHATE 3'-PYROPHOSPHOHYDROLASE"/>
    <property type="match status" value="1"/>
</dbReference>
<dbReference type="Gene3D" id="3.30.70.260">
    <property type="match status" value="1"/>
</dbReference>
<comment type="caution">
    <text evidence="9">The sequence shown here is derived from an EMBL/GenBank/DDBJ whole genome shotgun (WGS) entry which is preliminary data.</text>
</comment>
<dbReference type="CDD" id="cd05399">
    <property type="entry name" value="NT_Rel-Spo_like"/>
    <property type="match status" value="1"/>
</dbReference>
<accession>A0ABV6RJI8</accession>
<dbReference type="EMBL" id="JBHLTG010000001">
    <property type="protein sequence ID" value="MFC0677152.1"/>
    <property type="molecule type" value="Genomic_DNA"/>
</dbReference>
<reference evidence="9 10" key="1">
    <citation type="submission" date="2024-09" db="EMBL/GenBank/DDBJ databases">
        <authorList>
            <person name="Sun Q."/>
            <person name="Mori K."/>
        </authorList>
    </citation>
    <scope>NUCLEOTIDE SEQUENCE [LARGE SCALE GENOMIC DNA]</scope>
    <source>
        <strain evidence="9 10">KCTC 23076</strain>
    </source>
</reference>
<dbReference type="PANTHER" id="PTHR21262:SF31">
    <property type="entry name" value="GTP PYROPHOSPHOKINASE"/>
    <property type="match status" value="1"/>
</dbReference>
<keyword evidence="10" id="KW-1185">Reference proteome</keyword>
<evidence type="ECO:0000256" key="3">
    <source>
        <dbReference type="ARBA" id="ARBA00029754"/>
    </source>
</evidence>
<dbReference type="CDD" id="cd01668">
    <property type="entry name" value="TGS_RSH"/>
    <property type="match status" value="1"/>
</dbReference>
<dbReference type="Pfam" id="PF13328">
    <property type="entry name" value="HD_4"/>
    <property type="match status" value="1"/>
</dbReference>
<dbReference type="InterPro" id="IPR012675">
    <property type="entry name" value="Beta-grasp_dom_sf"/>
</dbReference>
<evidence type="ECO:0000256" key="5">
    <source>
        <dbReference type="ARBA" id="ARBA00033308"/>
    </source>
</evidence>
<dbReference type="Pfam" id="PF04607">
    <property type="entry name" value="RelA_SpoT"/>
    <property type="match status" value="1"/>
</dbReference>
<dbReference type="Proteomes" id="UP001589896">
    <property type="component" value="Unassembled WGS sequence"/>
</dbReference>
<organism evidence="9 10">
    <name type="scientific">Lysobacter korlensis</name>
    <dbReference type="NCBI Taxonomy" id="553636"/>
    <lineage>
        <taxon>Bacteria</taxon>
        <taxon>Pseudomonadati</taxon>
        <taxon>Pseudomonadota</taxon>
        <taxon>Gammaproteobacteria</taxon>
        <taxon>Lysobacterales</taxon>
        <taxon>Lysobacteraceae</taxon>
        <taxon>Lysobacter</taxon>
    </lineage>
</organism>
<comment type="function">
    <text evidence="6">In eubacteria ppGpp (guanosine 3'-diphosphate 5'-diphosphate) is a mediator of the stringent response that coordinates a variety of cellular activities in response to changes in nutritional abundance.</text>
</comment>
<feature type="domain" description="TGS" evidence="8">
    <location>
        <begin position="370"/>
        <end position="433"/>
    </location>
</feature>
<protein>
    <recommendedName>
        <fullName evidence="1">GTP pyrophosphokinase</fullName>
    </recommendedName>
    <alternativeName>
        <fullName evidence="4">(p)ppGpp synthase</fullName>
    </alternativeName>
    <alternativeName>
        <fullName evidence="3">ATP:GTP 3'-pyrophosphotransferase</fullName>
    </alternativeName>
    <alternativeName>
        <fullName evidence="5">ppGpp synthase I</fullName>
    </alternativeName>
</protein>
<dbReference type="InterPro" id="IPR033655">
    <property type="entry name" value="TGS_RelA/SpoT"/>
</dbReference>
<evidence type="ECO:0000256" key="4">
    <source>
        <dbReference type="ARBA" id="ARBA00032407"/>
    </source>
</evidence>
<dbReference type="InterPro" id="IPR012676">
    <property type="entry name" value="TGS-like"/>
</dbReference>
<dbReference type="Gene3D" id="3.10.20.30">
    <property type="match status" value="1"/>
</dbReference>
<dbReference type="InterPro" id="IPR007685">
    <property type="entry name" value="RelA_SpoT"/>
</dbReference>
<dbReference type="SUPFAM" id="SSF109604">
    <property type="entry name" value="HD-domain/PDEase-like"/>
    <property type="match status" value="1"/>
</dbReference>
<evidence type="ECO:0000313" key="9">
    <source>
        <dbReference type="EMBL" id="MFC0677152.1"/>
    </source>
</evidence>
<evidence type="ECO:0000313" key="10">
    <source>
        <dbReference type="Proteomes" id="UP001589896"/>
    </source>
</evidence>
<evidence type="ECO:0000256" key="2">
    <source>
        <dbReference type="ARBA" id="ARBA00025704"/>
    </source>
</evidence>
<evidence type="ECO:0000256" key="1">
    <source>
        <dbReference type="ARBA" id="ARBA00019852"/>
    </source>
</evidence>
<proteinExistence type="inferred from homology"/>
<name>A0ABV6RJI8_9GAMM</name>
<dbReference type="InterPro" id="IPR045865">
    <property type="entry name" value="ACT-like_dom_sf"/>
</dbReference>
<dbReference type="Pfam" id="PF02824">
    <property type="entry name" value="TGS"/>
    <property type="match status" value="1"/>
</dbReference>
<dbReference type="PROSITE" id="PS51671">
    <property type="entry name" value="ACT"/>
    <property type="match status" value="1"/>
</dbReference>
<comment type="similarity">
    <text evidence="6">Belongs to the relA/spoT family.</text>
</comment>
<dbReference type="InterPro" id="IPR002912">
    <property type="entry name" value="ACT_dom"/>
</dbReference>
<evidence type="ECO:0000259" key="8">
    <source>
        <dbReference type="PROSITE" id="PS51880"/>
    </source>
</evidence>
<dbReference type="SUPFAM" id="SSF55021">
    <property type="entry name" value="ACT-like"/>
    <property type="match status" value="1"/>
</dbReference>
<feature type="domain" description="ACT" evidence="7">
    <location>
        <begin position="626"/>
        <end position="699"/>
    </location>
</feature>
<dbReference type="SMART" id="SM00954">
    <property type="entry name" value="RelA_SpoT"/>
    <property type="match status" value="1"/>
</dbReference>
<sequence>MSNLPAPLAEWLRDAASGAAPPDPLVATVLDETVGALRRLDADPDSIVAAVLHIWPELLEALGPKFERERPGVTALLEGQRAAEQVWALHREHGSSKRGEGLRRLLLAIVRDLRVVPILLAHQLGRLRHAPTLPEGERRALAMLTRDIHAPLANRLGIWQLKWELEDLAFRFLEPATYQQIARLLDEKRVDRERYIEAVKHTLHDALEAQGLHADVAGRPKHIYSIWKKMQRKGVPIGELYDLRAVRVLVEDLGACYAALGVVHATWTPIPSEFDDYIARPKRNDYRSLHTAVIGPEGKTLEVQIRTREMHRQAELGVAAHWKYKEGGSHAADAAFDRKIAWMRRLLDAQSDGERDGGEALAGEFDTELAEDRVYVLTPKGEVVDLPHGATPLDFAYHVHTEVGHRCRGAKVDGRIVPLDHKLHSGDRVEILTAKTGEPRRDWLVASNGFLASSRSREKVRTWFHKLDRTRNEQAGRELLDKELRRLGLLGADLAPARERFHMASDADLYVHVALGDLGPHQIGRVLLEHERAAGSPADEVPTALPARRVVQSDDFTVEGVGNLLVQLARCCQPLPGEPIVGYLTRGRGVTVHRPDCAALTRLASAQPQRILPVEWGRRGRHYDVDVELLAVDRKWLLKEVTNVIAQADAHVGSIQSTHERDGARVRLRLRLRVGDFGQLAAVLGKLGALPGVEQVQRY</sequence>
<gene>
    <name evidence="9" type="ORF">ACFFGH_04690</name>
</gene>
<dbReference type="RefSeq" id="WP_386665265.1">
    <property type="nucleotide sequence ID" value="NZ_JBHLTG010000001.1"/>
</dbReference>
<dbReference type="InterPro" id="IPR043519">
    <property type="entry name" value="NT_sf"/>
</dbReference>
<dbReference type="Pfam" id="PF13291">
    <property type="entry name" value="ACT_4"/>
    <property type="match status" value="1"/>
</dbReference>
<dbReference type="SUPFAM" id="SSF81301">
    <property type="entry name" value="Nucleotidyltransferase"/>
    <property type="match status" value="1"/>
</dbReference>
<dbReference type="InterPro" id="IPR004811">
    <property type="entry name" value="RelA/Spo_fam"/>
</dbReference>
<keyword evidence="9" id="KW-0808">Transferase</keyword>
<dbReference type="PROSITE" id="PS51880">
    <property type="entry name" value="TGS"/>
    <property type="match status" value="1"/>
</dbReference>
<evidence type="ECO:0000259" key="7">
    <source>
        <dbReference type="PROSITE" id="PS51671"/>
    </source>
</evidence>
<dbReference type="Gene3D" id="3.30.460.10">
    <property type="entry name" value="Beta Polymerase, domain 2"/>
    <property type="match status" value="1"/>
</dbReference>
<dbReference type="SUPFAM" id="SSF81271">
    <property type="entry name" value="TGS-like"/>
    <property type="match status" value="1"/>
</dbReference>